<dbReference type="AlphaFoldDB" id="A0A811U7A5"/>
<keyword evidence="1" id="KW-0472">Membrane</keyword>
<dbReference type="Proteomes" id="UP000606786">
    <property type="component" value="Unassembled WGS sequence"/>
</dbReference>
<gene>
    <name evidence="2" type="ORF">CCAP1982_LOCUS3096</name>
</gene>
<protein>
    <submittedName>
        <fullName evidence="2">(Mediterranean fruit fly) hypothetical protein</fullName>
    </submittedName>
</protein>
<feature type="non-terminal residue" evidence="2">
    <location>
        <position position="169"/>
    </location>
</feature>
<proteinExistence type="predicted"/>
<comment type="caution">
    <text evidence="2">The sequence shown here is derived from an EMBL/GenBank/DDBJ whole genome shotgun (WGS) entry which is preliminary data.</text>
</comment>
<feature type="non-terminal residue" evidence="2">
    <location>
        <position position="1"/>
    </location>
</feature>
<organism evidence="2 3">
    <name type="scientific">Ceratitis capitata</name>
    <name type="common">Mediterranean fruit fly</name>
    <name type="synonym">Tephritis capitata</name>
    <dbReference type="NCBI Taxonomy" id="7213"/>
    <lineage>
        <taxon>Eukaryota</taxon>
        <taxon>Metazoa</taxon>
        <taxon>Ecdysozoa</taxon>
        <taxon>Arthropoda</taxon>
        <taxon>Hexapoda</taxon>
        <taxon>Insecta</taxon>
        <taxon>Pterygota</taxon>
        <taxon>Neoptera</taxon>
        <taxon>Endopterygota</taxon>
        <taxon>Diptera</taxon>
        <taxon>Brachycera</taxon>
        <taxon>Muscomorpha</taxon>
        <taxon>Tephritoidea</taxon>
        <taxon>Tephritidae</taxon>
        <taxon>Ceratitis</taxon>
        <taxon>Ceratitis</taxon>
    </lineage>
</organism>
<feature type="transmembrane region" description="Helical" evidence="1">
    <location>
        <begin position="124"/>
        <end position="144"/>
    </location>
</feature>
<name>A0A811U7A5_CERCA</name>
<feature type="transmembrane region" description="Helical" evidence="1">
    <location>
        <begin position="96"/>
        <end position="118"/>
    </location>
</feature>
<dbReference type="EMBL" id="CAJHJT010000001">
    <property type="protein sequence ID" value="CAD6994340.1"/>
    <property type="molecule type" value="Genomic_DNA"/>
</dbReference>
<keyword evidence="1" id="KW-1133">Transmembrane helix</keyword>
<sequence length="169" mass="18796">RSVSLSQPRCGMITQKFQFSMPLSSQADQMESSIFYLHRLLSVSLRRRRLRCHCLRCQFVYTFGFNSVDVVVNSAADVASVAVVNLLPLYRQFKSIAVCLLLLLLLLLFLLLFCTPVVPVVVFYSSTALLLLIAARCLLLLLATDSGETGNSLRGPSCHRRLLLVASKA</sequence>
<evidence type="ECO:0000313" key="3">
    <source>
        <dbReference type="Proteomes" id="UP000606786"/>
    </source>
</evidence>
<evidence type="ECO:0000256" key="1">
    <source>
        <dbReference type="SAM" id="Phobius"/>
    </source>
</evidence>
<keyword evidence="1" id="KW-0812">Transmembrane</keyword>
<reference evidence="2" key="1">
    <citation type="submission" date="2020-11" db="EMBL/GenBank/DDBJ databases">
        <authorList>
            <person name="Whitehead M."/>
        </authorList>
    </citation>
    <scope>NUCLEOTIDE SEQUENCE</scope>
    <source>
        <strain evidence="2">EGII</strain>
    </source>
</reference>
<evidence type="ECO:0000313" key="2">
    <source>
        <dbReference type="EMBL" id="CAD6994340.1"/>
    </source>
</evidence>
<keyword evidence="3" id="KW-1185">Reference proteome</keyword>
<accession>A0A811U7A5</accession>